<evidence type="ECO:0000256" key="5">
    <source>
        <dbReference type="SAM" id="MobiDB-lite"/>
    </source>
</evidence>
<feature type="transmembrane region" description="Helical" evidence="6">
    <location>
        <begin position="1799"/>
        <end position="1820"/>
    </location>
</feature>
<feature type="domain" description="Complex 1 LYR protein" evidence="7">
    <location>
        <begin position="766"/>
        <end position="821"/>
    </location>
</feature>
<dbReference type="PANTHER" id="PTHR43243:SF11">
    <property type="entry name" value="AMINO ACID PERMEASE_ SLC12A DOMAIN-CONTAINING PROTEIN"/>
    <property type="match status" value="1"/>
</dbReference>
<feature type="transmembrane region" description="Helical" evidence="6">
    <location>
        <begin position="1144"/>
        <end position="1168"/>
    </location>
</feature>
<organism evidence="8 9">
    <name type="scientific">Lagenidium giganteum</name>
    <dbReference type="NCBI Taxonomy" id="4803"/>
    <lineage>
        <taxon>Eukaryota</taxon>
        <taxon>Sar</taxon>
        <taxon>Stramenopiles</taxon>
        <taxon>Oomycota</taxon>
        <taxon>Peronosporomycetes</taxon>
        <taxon>Pythiales</taxon>
        <taxon>Pythiaceae</taxon>
    </lineage>
</organism>
<feature type="transmembrane region" description="Helical" evidence="6">
    <location>
        <begin position="403"/>
        <end position="429"/>
    </location>
</feature>
<feature type="transmembrane region" description="Helical" evidence="6">
    <location>
        <begin position="1358"/>
        <end position="1378"/>
    </location>
</feature>
<feature type="transmembrane region" description="Helical" evidence="6">
    <location>
        <begin position="205"/>
        <end position="232"/>
    </location>
</feature>
<feature type="transmembrane region" description="Helical" evidence="6">
    <location>
        <begin position="1757"/>
        <end position="1779"/>
    </location>
</feature>
<proteinExistence type="predicted"/>
<feature type="transmembrane region" description="Helical" evidence="6">
    <location>
        <begin position="510"/>
        <end position="531"/>
    </location>
</feature>
<dbReference type="GO" id="GO:0016020">
    <property type="term" value="C:membrane"/>
    <property type="evidence" value="ECO:0007669"/>
    <property type="project" value="UniProtKB-SubCell"/>
</dbReference>
<evidence type="ECO:0000313" key="8">
    <source>
        <dbReference type="EMBL" id="DAZ98553.1"/>
    </source>
</evidence>
<dbReference type="InterPro" id="IPR008011">
    <property type="entry name" value="Complex1_LYR_dom"/>
</dbReference>
<feature type="transmembrane region" description="Helical" evidence="6">
    <location>
        <begin position="264"/>
        <end position="289"/>
    </location>
</feature>
<feature type="transmembrane region" description="Helical" evidence="6">
    <location>
        <begin position="1390"/>
        <end position="1410"/>
    </location>
</feature>
<feature type="transmembrane region" description="Helical" evidence="6">
    <location>
        <begin position="2016"/>
        <end position="2036"/>
    </location>
</feature>
<feature type="transmembrane region" description="Helical" evidence="6">
    <location>
        <begin position="1968"/>
        <end position="1995"/>
    </location>
</feature>
<dbReference type="EMBL" id="DAKRPA010000104">
    <property type="protein sequence ID" value="DAZ98553.1"/>
    <property type="molecule type" value="Genomic_DNA"/>
</dbReference>
<dbReference type="PANTHER" id="PTHR43243">
    <property type="entry name" value="INNER MEMBRANE TRANSPORTER YGJI-RELATED"/>
    <property type="match status" value="1"/>
</dbReference>
<feature type="transmembrane region" description="Helical" evidence="6">
    <location>
        <begin position="1117"/>
        <end position="1138"/>
    </location>
</feature>
<dbReference type="Pfam" id="PF05347">
    <property type="entry name" value="Complex1_LYR"/>
    <property type="match status" value="1"/>
</dbReference>
<dbReference type="InterPro" id="IPR002293">
    <property type="entry name" value="AA/rel_permease1"/>
</dbReference>
<feature type="transmembrane region" description="Helical" evidence="6">
    <location>
        <begin position="1869"/>
        <end position="1896"/>
    </location>
</feature>
<reference evidence="8" key="1">
    <citation type="submission" date="2022-11" db="EMBL/GenBank/DDBJ databases">
        <authorList>
            <person name="Morgan W.R."/>
            <person name="Tartar A."/>
        </authorList>
    </citation>
    <scope>NUCLEOTIDE SEQUENCE</scope>
    <source>
        <strain evidence="8">ARSEF 373</strain>
    </source>
</reference>
<evidence type="ECO:0000259" key="7">
    <source>
        <dbReference type="Pfam" id="PF05347"/>
    </source>
</evidence>
<feature type="transmembrane region" description="Helical" evidence="6">
    <location>
        <begin position="537"/>
        <end position="556"/>
    </location>
</feature>
<feature type="transmembrane region" description="Helical" evidence="6">
    <location>
        <begin position="1280"/>
        <end position="1303"/>
    </location>
</feature>
<feature type="transmembrane region" description="Helical" evidence="6">
    <location>
        <begin position="1085"/>
        <end position="1105"/>
    </location>
</feature>
<feature type="transmembrane region" description="Helical" evidence="6">
    <location>
        <begin position="1332"/>
        <end position="1352"/>
    </location>
</feature>
<evidence type="ECO:0000256" key="3">
    <source>
        <dbReference type="ARBA" id="ARBA00022989"/>
    </source>
</evidence>
<evidence type="ECO:0000256" key="6">
    <source>
        <dbReference type="SAM" id="Phobius"/>
    </source>
</evidence>
<dbReference type="Pfam" id="PF13520">
    <property type="entry name" value="AA_permease_2"/>
    <property type="match status" value="3"/>
</dbReference>
<evidence type="ECO:0000256" key="2">
    <source>
        <dbReference type="ARBA" id="ARBA00022692"/>
    </source>
</evidence>
<feature type="transmembrane region" description="Helical" evidence="6">
    <location>
        <begin position="1416"/>
        <end position="1435"/>
    </location>
</feature>
<keyword evidence="4 6" id="KW-0472">Membrane</keyword>
<feature type="transmembrane region" description="Helical" evidence="6">
    <location>
        <begin position="238"/>
        <end position="257"/>
    </location>
</feature>
<dbReference type="Gene3D" id="1.20.1740.10">
    <property type="entry name" value="Amino acid/polyamine transporter I"/>
    <property type="match status" value="3"/>
</dbReference>
<evidence type="ECO:0000256" key="4">
    <source>
        <dbReference type="ARBA" id="ARBA00023136"/>
    </source>
</evidence>
<dbReference type="GO" id="GO:0015171">
    <property type="term" value="F:amino acid transmembrane transporter activity"/>
    <property type="evidence" value="ECO:0007669"/>
    <property type="project" value="TreeGrafter"/>
</dbReference>
<feature type="transmembrane region" description="Helical" evidence="6">
    <location>
        <begin position="1917"/>
        <end position="1939"/>
    </location>
</feature>
<comment type="caution">
    <text evidence="8">The sequence shown here is derived from an EMBL/GenBank/DDBJ whole genome shotgun (WGS) entry which is preliminary data.</text>
</comment>
<evidence type="ECO:0000256" key="1">
    <source>
        <dbReference type="ARBA" id="ARBA00004141"/>
    </source>
</evidence>
<feature type="transmembrane region" description="Helical" evidence="6">
    <location>
        <begin position="450"/>
        <end position="469"/>
    </location>
</feature>
<feature type="transmembrane region" description="Helical" evidence="6">
    <location>
        <begin position="1237"/>
        <end position="1260"/>
    </location>
</feature>
<reference evidence="8" key="2">
    <citation type="journal article" date="2023" name="Microbiol Resour">
        <title>Decontamination and Annotation of the Draft Genome Sequence of the Oomycete Lagenidium giganteum ARSEF 373.</title>
        <authorList>
            <person name="Morgan W.R."/>
            <person name="Tartar A."/>
        </authorList>
    </citation>
    <scope>NUCLEOTIDE SEQUENCE</scope>
    <source>
        <strain evidence="8">ARSEF 373</strain>
    </source>
</reference>
<sequence>MASCCGSRPGHSAFSCCWQPHARSAQVSTQAPKFQPPAPMQRNLSDKEWTPSALDVSAGYASATTPELKAPDTPPLQTLRRRKIELEITEKPNLGPAWVYPGVGSTDHMVAPEDEITKIRERLDVKHHELGEWLSTSICGNDILSSVLYSSALVALKAGKLAPIPLLLVSLVLYFFRFIYEEVVTAIPLNGGSYNVLLNTTSKRVAAITAALSILSYLATGVVSATSAVSYLRTEVDVPLIGTTIGLLGLFAVLSIIGIGESAVVAFIIFSFHVATLTTLSICAFIYAVKHPHIFTDNWKTELPEIDFAGTKVESNVAMAIFFGFAAAMLGITGFESSANFVEEQKPGVFRKTLRNMWLFVTVYNAVLSFLSIAVLPMEDIYANQGALLAVVGRVSTGKWLEVLVAIDAFVVLSGAVLTSYVGIVGLVRRLASDRVVPAFFMRQNSWRKTNHYIIIMYFLIASSLVLALKADNTILGGVYTYAFLGLMTLFVSGCMILKVKRAEIPRDVSAPWWSCIFGVIMLIIGIFGNLLGDPKVLMYFALYFIGVASMIFLMFERLTILQVALAIMRKLFPSKAKGPDQESLEGQEADASAVQARTGARGGRTITRAIVNIKTVPIIFFCKHPDMTIINKAIQYVRKNEQTHVLRVIHVCQPSDKEQGTNKDIAEFQAIIALFDHIYPKLKIDFISVEGTFEAATVEWIAMTLGVSINLMFIAQPGDHKMHSVARLVPHLLECHRRDGAAGDKWGTMTKRSFKSLQYFLNRSSVLAQYRQFLRLTAPLDADVRRDVRQQIRASYVLYRDVDDEKHVRHLLRQGKDQLQHVSDLVDSAVAQQRIKRAAGQGESSLWTDAQAMESPDHGSLDDVKGRVGMGIGPERHGAMTEPPTEPPTLPRRRRCDARTTKLTSDFASELAQSLQGTITSMANSSVNEFGAPSQLTYHAMGSPSIAPLPGQQKLHRRKIQVEVTEDALTNVGPMWMYPGGGSAQHVRVPAEELQEVQDELNKPKHLLSEWPATAISGNDILSSVLYSSAGVVAKSGKLMPIPLFLVAIVLYFFRFIYEEVVTAIPLNGGSYNVLLNTTSKRTAAFAACLGILSYVATGVVSATSGVNYLSLVVDIPIVGTVVILLLAFAILAWLGITESSRVAFVIFVHHVVVLTVLVVTCAIYTFKHPHVFRDNMHSDYPEVDFCGSKIEGTVFTAIFFGFGASMLGITGFESSAQYVEEQAPGVFRKTLRNMWAFVSVYNLLMGVLILGVLPMDTILANTDYLLGEAAFEAGGEWLKVWVCIDAFIVLAGAVLTSYVGIQGLVRRLSGDRVLPNFLTTRNKLRGTTHYIIILYFLLASSLVIFMNGEITVLGGVYTYAFLGMMALFSSGCMLLKSKRAEIPRDINCPWHVVIGGFLMVIIAMFANLLGDPKVLMTFSFYFIGVALVMFFMLERVTILRSVLVVMKRIAPSKHKGMMGEFTGEVQHTGARGGRTITKAIMDINEKPIVFFAKNPNMTIINKAVSYVRRNELTHNLRVVHVYDDEETAEAVLSQFEEIITLFDHIYPKLRIDFVSVQGQFTPAIVEWLAQSMQIPTNMMFIAQPSNCAAHQVSTCGSASFARSRMDNKDTASSYHVLSSPLGYADTKQLRERRVNLRVKENVAAGPLWLYPPGGNAEHVHVPQQELDEIQQELDKPKVLLDEWPSTAISSNDILSSVLYSAGLVSSKAGKLMPVPMFLVCTTLYLFRFIYEEVVTAIPLNGGSYNALLNTTSKRVASFAAVCGILSYLATAVVSATTGVKYLNHGLKILVESDSDQIPIVWCTVALLFVFAILAWVGIQDSSRVALTIFLAHCVLLTVLVITAFVKAMYHPHIFWDNMRVDYPDVDFLGSMLSGNAATAIFFGFGACMLGVTGFETSAQFVEEQKPGVFRKTLRNMWAMVSVYNLSIAFLTLAVLPLETEGKFKGMYTDPDTVVVRVGEAAGGKWLAVWVAIDAFIVLAGALVTSNVGIIGLVHRLSNDRVLPAFLASENKMRGTTHWIIILFFLLCSSLVIILDADSTVLGGVFTYAFLGLMLLFSCGCMLLKSKRDQIPRDVKAPWWVVIVGFMLIFAGMLANLLGDPRVLTYFAYYFLIVAIVVFVMLERVTMLRVLLRVMRSMFPSKYKHMEEEQQQRMTECVDMQHTGARGGRTIVQAILNINKPPIVFFCKAPDLTLMNKAIMYVRRNEQTHNLRFVHVYGDVECDAQALEEFAEMVALFDFMYPKIRIDFVSIQGEFNPAMVAWVSKSMDIPRNMMFIRQPSNFAAHRVSTCGVRVITA</sequence>
<feature type="transmembrane region" description="Helical" evidence="6">
    <location>
        <begin position="1827"/>
        <end position="1849"/>
    </location>
</feature>
<evidence type="ECO:0000313" key="9">
    <source>
        <dbReference type="Proteomes" id="UP001146120"/>
    </source>
</evidence>
<comment type="subcellular location">
    <subcellularLocation>
        <location evidence="1">Membrane</location>
        <topology evidence="1">Multi-pass membrane protein</topology>
    </subcellularLocation>
</comment>
<keyword evidence="2 6" id="KW-0812">Transmembrane</keyword>
<keyword evidence="9" id="KW-1185">Reference proteome</keyword>
<feature type="transmembrane region" description="Helical" evidence="6">
    <location>
        <begin position="2042"/>
        <end position="2066"/>
    </location>
</feature>
<feature type="transmembrane region" description="Helical" evidence="6">
    <location>
        <begin position="1040"/>
        <end position="1059"/>
    </location>
</feature>
<dbReference type="Proteomes" id="UP001146120">
    <property type="component" value="Unassembled WGS sequence"/>
</dbReference>
<feature type="transmembrane region" description="Helical" evidence="6">
    <location>
        <begin position="317"/>
        <end position="335"/>
    </location>
</feature>
<name>A0AAV2YXN7_9STRA</name>
<accession>A0AAV2YXN7</accession>
<feature type="region of interest" description="Disordered" evidence="5">
    <location>
        <begin position="874"/>
        <end position="896"/>
    </location>
</feature>
<gene>
    <name evidence="8" type="ORF">N0F65_007052</name>
</gene>
<feature type="transmembrane region" description="Helical" evidence="6">
    <location>
        <begin position="2108"/>
        <end position="2133"/>
    </location>
</feature>
<keyword evidence="3 6" id="KW-1133">Transmembrane helix</keyword>
<feature type="transmembrane region" description="Helical" evidence="6">
    <location>
        <begin position="161"/>
        <end position="180"/>
    </location>
</feature>
<protein>
    <recommendedName>
        <fullName evidence="7">Complex 1 LYR protein domain-containing protein</fullName>
    </recommendedName>
</protein>
<feature type="transmembrane region" description="Helical" evidence="6">
    <location>
        <begin position="2078"/>
        <end position="2096"/>
    </location>
</feature>
<feature type="transmembrane region" description="Helical" evidence="6">
    <location>
        <begin position="475"/>
        <end position="498"/>
    </location>
</feature>
<feature type="transmembrane region" description="Helical" evidence="6">
    <location>
        <begin position="356"/>
        <end position="376"/>
    </location>
</feature>